<feature type="signal peptide" evidence="2">
    <location>
        <begin position="1"/>
        <end position="21"/>
    </location>
</feature>
<dbReference type="Pfam" id="PF13505">
    <property type="entry name" value="OMP_b-brl"/>
    <property type="match status" value="1"/>
</dbReference>
<evidence type="ECO:0000313" key="5">
    <source>
        <dbReference type="Proteomes" id="UP000094165"/>
    </source>
</evidence>
<accession>A0A1E5D8R9</accession>
<dbReference type="RefSeq" id="WP_017053588.1">
    <property type="nucleotide sequence ID" value="NZ_AJYW02000011.1"/>
</dbReference>
<comment type="caution">
    <text evidence="4">The sequence shown here is derived from an EMBL/GenBank/DDBJ whole genome shotgun (WGS) entry which is preliminary data.</text>
</comment>
<proteinExistence type="predicted"/>
<feature type="domain" description="Outer membrane protein beta-barrel" evidence="3">
    <location>
        <begin position="7"/>
        <end position="181"/>
    </location>
</feature>
<keyword evidence="5" id="KW-1185">Reference proteome</keyword>
<protein>
    <recommendedName>
        <fullName evidence="3">Outer membrane protein beta-barrel domain-containing protein</fullName>
    </recommendedName>
</protein>
<dbReference type="Proteomes" id="UP000094165">
    <property type="component" value="Unassembled WGS sequence"/>
</dbReference>
<dbReference type="AlphaFoldDB" id="A0A1E5D8R9"/>
<evidence type="ECO:0000256" key="1">
    <source>
        <dbReference type="ARBA" id="ARBA00022729"/>
    </source>
</evidence>
<reference evidence="4 5" key="1">
    <citation type="journal article" date="2012" name="Science">
        <title>Ecological populations of bacteria act as socially cohesive units of antibiotic production and resistance.</title>
        <authorList>
            <person name="Cordero O.X."/>
            <person name="Wildschutte H."/>
            <person name="Kirkup B."/>
            <person name="Proehl S."/>
            <person name="Ngo L."/>
            <person name="Hussain F."/>
            <person name="Le Roux F."/>
            <person name="Mincer T."/>
            <person name="Polz M.F."/>
        </authorList>
    </citation>
    <scope>NUCLEOTIDE SEQUENCE [LARGE SCALE GENOMIC DNA]</scope>
    <source>
        <strain evidence="4 5">FF-238</strain>
    </source>
</reference>
<evidence type="ECO:0000256" key="2">
    <source>
        <dbReference type="SAM" id="SignalP"/>
    </source>
</evidence>
<evidence type="ECO:0000259" key="3">
    <source>
        <dbReference type="Pfam" id="PF13505"/>
    </source>
</evidence>
<dbReference type="InterPro" id="IPR011250">
    <property type="entry name" value="OMP/PagP_B-barrel"/>
</dbReference>
<organism evidence="4 5">
    <name type="scientific">Vibrio genomosp. F6 str. FF-238</name>
    <dbReference type="NCBI Taxonomy" id="1191298"/>
    <lineage>
        <taxon>Bacteria</taxon>
        <taxon>Pseudomonadati</taxon>
        <taxon>Pseudomonadota</taxon>
        <taxon>Gammaproteobacteria</taxon>
        <taxon>Vibrionales</taxon>
        <taxon>Vibrionaceae</taxon>
        <taxon>Vibrio</taxon>
    </lineage>
</organism>
<gene>
    <name evidence="4" type="ORF">A130_10450</name>
</gene>
<dbReference type="InterPro" id="IPR027385">
    <property type="entry name" value="Beta-barrel_OMP"/>
</dbReference>
<dbReference type="SUPFAM" id="SSF56925">
    <property type="entry name" value="OMPA-like"/>
    <property type="match status" value="1"/>
</dbReference>
<feature type="chain" id="PRO_5009173643" description="Outer membrane protein beta-barrel domain-containing protein" evidence="2">
    <location>
        <begin position="22"/>
        <end position="181"/>
    </location>
</feature>
<sequence>MKRPLILIFTTMVCLPTMANAAGNRGSLYTNVGATLVSNDSNQETAYFIQAGYNYQMTKLLSADVSYKRVETFNSSVSANSDDFVQTYDAYGLGVRVDQQVGLLGIYGKAGGSYISSETTVWDTVAGAKKTETDDSFKPYASAGVSLMSPMGLVLDAGVTYQLLPNDEHATSFNAGARFAF</sequence>
<keyword evidence="1 2" id="KW-0732">Signal</keyword>
<evidence type="ECO:0000313" key="4">
    <source>
        <dbReference type="EMBL" id="OEE80136.1"/>
    </source>
</evidence>
<name>A0A1E5D8R9_9VIBR</name>
<dbReference type="Gene3D" id="2.40.160.20">
    <property type="match status" value="1"/>
</dbReference>
<dbReference type="EMBL" id="AJYW02000011">
    <property type="protein sequence ID" value="OEE80136.1"/>
    <property type="molecule type" value="Genomic_DNA"/>
</dbReference>